<dbReference type="NCBIfam" id="NF040586">
    <property type="entry name" value="FxSxx_TPR"/>
    <property type="match status" value="1"/>
</dbReference>
<dbReference type="Pfam" id="PF13374">
    <property type="entry name" value="TPR_10"/>
    <property type="match status" value="3"/>
</dbReference>
<name>A0ABW6WE09_9ACTN</name>
<dbReference type="InterPro" id="IPR027417">
    <property type="entry name" value="P-loop_NTPase"/>
</dbReference>
<gene>
    <name evidence="1" type="primary">fxsT</name>
    <name evidence="1" type="ORF">ACFY35_17745</name>
</gene>
<organism evidence="1 2">
    <name type="scientific">Paractinoplanes globisporus</name>
    <dbReference type="NCBI Taxonomy" id="113565"/>
    <lineage>
        <taxon>Bacteria</taxon>
        <taxon>Bacillati</taxon>
        <taxon>Actinomycetota</taxon>
        <taxon>Actinomycetes</taxon>
        <taxon>Micromonosporales</taxon>
        <taxon>Micromonosporaceae</taxon>
        <taxon>Paractinoplanes</taxon>
    </lineage>
</organism>
<dbReference type="Gene3D" id="3.40.50.300">
    <property type="entry name" value="P-loop containing nucleotide triphosphate hydrolases"/>
    <property type="match status" value="1"/>
</dbReference>
<accession>A0ABW6WE09</accession>
<dbReference type="Pfam" id="PF13424">
    <property type="entry name" value="TPR_12"/>
    <property type="match status" value="2"/>
</dbReference>
<reference evidence="1 2" key="1">
    <citation type="submission" date="2024-10" db="EMBL/GenBank/DDBJ databases">
        <title>The Natural Products Discovery Center: Release of the First 8490 Sequenced Strains for Exploring Actinobacteria Biosynthetic Diversity.</title>
        <authorList>
            <person name="Kalkreuter E."/>
            <person name="Kautsar S.A."/>
            <person name="Yang D."/>
            <person name="Bader C.D."/>
            <person name="Teijaro C.N."/>
            <person name="Fluegel L."/>
            <person name="Davis C.M."/>
            <person name="Simpson J.R."/>
            <person name="Lauterbach L."/>
            <person name="Steele A.D."/>
            <person name="Gui C."/>
            <person name="Meng S."/>
            <person name="Li G."/>
            <person name="Viehrig K."/>
            <person name="Ye F."/>
            <person name="Su P."/>
            <person name="Kiefer A.F."/>
            <person name="Nichols A."/>
            <person name="Cepeda A.J."/>
            <person name="Yan W."/>
            <person name="Fan B."/>
            <person name="Jiang Y."/>
            <person name="Adhikari A."/>
            <person name="Zheng C.-J."/>
            <person name="Schuster L."/>
            <person name="Cowan T.M."/>
            <person name="Smanski M.J."/>
            <person name="Chevrette M.G."/>
            <person name="De Carvalho L.P.S."/>
            <person name="Shen B."/>
        </authorList>
    </citation>
    <scope>NUCLEOTIDE SEQUENCE [LARGE SCALE GENOMIC DNA]</scope>
    <source>
        <strain evidence="1 2">NPDC000087</strain>
    </source>
</reference>
<proteinExistence type="predicted"/>
<comment type="caution">
    <text evidence="1">The sequence shown here is derived from an EMBL/GenBank/DDBJ whole genome shotgun (WGS) entry which is preliminary data.</text>
</comment>
<dbReference type="SUPFAM" id="SSF48452">
    <property type="entry name" value="TPR-like"/>
    <property type="match status" value="2"/>
</dbReference>
<dbReference type="Proteomes" id="UP001602245">
    <property type="component" value="Unassembled WGS sequence"/>
</dbReference>
<dbReference type="PANTHER" id="PTHR46082:SF6">
    <property type="entry name" value="AAA+ ATPASE DOMAIN-CONTAINING PROTEIN-RELATED"/>
    <property type="match status" value="1"/>
</dbReference>
<dbReference type="Gene3D" id="1.25.40.10">
    <property type="entry name" value="Tetratricopeptide repeat domain"/>
    <property type="match status" value="2"/>
</dbReference>
<dbReference type="InterPro" id="IPR011990">
    <property type="entry name" value="TPR-like_helical_dom_sf"/>
</dbReference>
<dbReference type="SUPFAM" id="SSF52540">
    <property type="entry name" value="P-loop containing nucleoside triphosphate hydrolases"/>
    <property type="match status" value="1"/>
</dbReference>
<keyword evidence="2" id="KW-1185">Reference proteome</keyword>
<dbReference type="EMBL" id="JBIAZU010000003">
    <property type="protein sequence ID" value="MFF5291288.1"/>
    <property type="molecule type" value="Genomic_DNA"/>
</dbReference>
<dbReference type="RefSeq" id="WP_026206262.1">
    <property type="nucleotide sequence ID" value="NZ_JBIAZU010000003.1"/>
</dbReference>
<sequence length="801" mass="86237">MPILGGLPPRNPGFVGREDLLSGLHGRLSAGPVVLLPGEDQPLGGTGRTQLAVEYVYRYAETYDLVWWIPSEQSAGARHALIGLAQELGLPDTGDINRTLAAVRDALSRGEPYRNWLVVFEDANQPDEIRAYLPNGTGHVLVTSRDRDWPAEVAQTLPVGVLDRADSVDLLRRRSPELSVADAERIAERLGDVPMALALAAATRAMTGWSPGEYLSRFVGNDDPIRVAWGLAAGALQSDSPAAYQLLELGAFLGSAPVSWRILWGARMLELPDELAATVRIERRLKAALRLIGRYGLAELDPPGEHLLVHPLARAMLSDGLGPERHAALRTTVRGMLAAADPGDPDDPAGRSRYAELTPHLIHSDVLGAGTEEIRQLVINCVRFLYASGDYDSSRDLAASARDRWRETLGEDDEQTLLAAFHLANALRALGRTTEARALNEQTLRSQRGALGADDETTLATANSVGADLRMRGHFGQARQLDNDNMLRYRRVLGDGFPTALRCANNLAADLRLVGDFRGARTLDEQTLRQRQAILADGHPEVLSSRAGLAYDLFGLGDYAGAAEVLAAVRPGTVADDHPFALWAARAGAMAARRRGLPGAYEMAETTVELTRRRFGDLHVETLGATVTLANASAAAGDLGRALDLLERAVVRYHSLLGDDHPFTLAASASLAGVVRAGGGHVEARRIDQEALHGLRRSVGADHPFTLACANGYAIDLFGLGERQEAQQIAADTWQRSHLLRGAEHPDTLACAWNAVLAGGDDEARHQVTAALVKAYGEGHEILARVAAGERLETEVDLPPL</sequence>
<protein>
    <submittedName>
        <fullName evidence="1">FxSxx-COOH system tetratricopeptide repeat protein</fullName>
    </submittedName>
</protein>
<dbReference type="PANTHER" id="PTHR46082">
    <property type="entry name" value="ATP/GTP-BINDING PROTEIN-RELATED"/>
    <property type="match status" value="1"/>
</dbReference>
<dbReference type="InterPro" id="IPR053137">
    <property type="entry name" value="NLR-like"/>
</dbReference>
<evidence type="ECO:0000313" key="1">
    <source>
        <dbReference type="EMBL" id="MFF5291288.1"/>
    </source>
</evidence>
<evidence type="ECO:0000313" key="2">
    <source>
        <dbReference type="Proteomes" id="UP001602245"/>
    </source>
</evidence>